<gene>
    <name evidence="2" type="ORF">HID58_079467</name>
</gene>
<comment type="caution">
    <text evidence="2">The sequence shown here is derived from an EMBL/GenBank/DDBJ whole genome shotgun (WGS) entry which is preliminary data.</text>
</comment>
<evidence type="ECO:0000313" key="3">
    <source>
        <dbReference type="Proteomes" id="UP000824890"/>
    </source>
</evidence>
<sequence>MVQRGADRLVATRRGEELVAHGDREEDACRSPVVTAREATPVARGDREGYTCRSPVVTEREATLVALGDHEDGVCRSPVATAWEATPVARGDREDGVLGCPRRPDMSSRKKNSKRVGPRPSKFKNIGEDDEVLITPKEEFISHSVDPEEAERYWAAVCNKITPPLEAPFPHRLRFGMRWTV</sequence>
<feature type="compositionally biased region" description="Basic and acidic residues" evidence="1">
    <location>
        <begin position="90"/>
        <end position="108"/>
    </location>
</feature>
<reference evidence="2 3" key="1">
    <citation type="submission" date="2021-05" db="EMBL/GenBank/DDBJ databases">
        <title>Genome Assembly of Synthetic Allotetraploid Brassica napus Reveals Homoeologous Exchanges between Subgenomes.</title>
        <authorList>
            <person name="Davis J.T."/>
        </authorList>
    </citation>
    <scope>NUCLEOTIDE SEQUENCE [LARGE SCALE GENOMIC DNA]</scope>
    <source>
        <strain evidence="3">cv. Da-Ae</strain>
        <tissue evidence="2">Seedling</tissue>
    </source>
</reference>
<evidence type="ECO:0000256" key="1">
    <source>
        <dbReference type="SAM" id="MobiDB-lite"/>
    </source>
</evidence>
<keyword evidence="3" id="KW-1185">Reference proteome</keyword>
<feature type="region of interest" description="Disordered" evidence="1">
    <location>
        <begin position="86"/>
        <end position="125"/>
    </location>
</feature>
<protein>
    <submittedName>
        <fullName evidence="2">Uncharacterized protein</fullName>
    </submittedName>
</protein>
<accession>A0ABQ7Y4U4</accession>
<proteinExistence type="predicted"/>
<dbReference type="Proteomes" id="UP000824890">
    <property type="component" value="Unassembled WGS sequence"/>
</dbReference>
<dbReference type="EMBL" id="JAGKQM010000018">
    <property type="protein sequence ID" value="KAH0862256.1"/>
    <property type="molecule type" value="Genomic_DNA"/>
</dbReference>
<name>A0ABQ7Y4U4_BRANA</name>
<organism evidence="2 3">
    <name type="scientific">Brassica napus</name>
    <name type="common">Rape</name>
    <dbReference type="NCBI Taxonomy" id="3708"/>
    <lineage>
        <taxon>Eukaryota</taxon>
        <taxon>Viridiplantae</taxon>
        <taxon>Streptophyta</taxon>
        <taxon>Embryophyta</taxon>
        <taxon>Tracheophyta</taxon>
        <taxon>Spermatophyta</taxon>
        <taxon>Magnoliopsida</taxon>
        <taxon>eudicotyledons</taxon>
        <taxon>Gunneridae</taxon>
        <taxon>Pentapetalae</taxon>
        <taxon>rosids</taxon>
        <taxon>malvids</taxon>
        <taxon>Brassicales</taxon>
        <taxon>Brassicaceae</taxon>
        <taxon>Brassiceae</taxon>
        <taxon>Brassica</taxon>
    </lineage>
</organism>
<evidence type="ECO:0000313" key="2">
    <source>
        <dbReference type="EMBL" id="KAH0862256.1"/>
    </source>
</evidence>